<dbReference type="Pfam" id="PF06197">
    <property type="entry name" value="DUF998"/>
    <property type="match status" value="1"/>
</dbReference>
<name>A0A1K1RPV8_9FLAO</name>
<dbReference type="OrthoDB" id="8478915at2"/>
<keyword evidence="3" id="KW-1185">Reference proteome</keyword>
<evidence type="ECO:0000313" key="2">
    <source>
        <dbReference type="EMBL" id="SFW74129.1"/>
    </source>
</evidence>
<dbReference type="STRING" id="1150368.SAMN02927921_03857"/>
<accession>A0A1K1RPV8</accession>
<feature type="transmembrane region" description="Helical" evidence="1">
    <location>
        <begin position="46"/>
        <end position="68"/>
    </location>
</feature>
<dbReference type="EMBL" id="FPJE01000031">
    <property type="protein sequence ID" value="SFW74129.1"/>
    <property type="molecule type" value="Genomic_DNA"/>
</dbReference>
<feature type="transmembrane region" description="Helical" evidence="1">
    <location>
        <begin position="80"/>
        <end position="98"/>
    </location>
</feature>
<keyword evidence="1" id="KW-0472">Membrane</keyword>
<organism evidence="2 3">
    <name type="scientific">Sinomicrobium oceani</name>
    <dbReference type="NCBI Taxonomy" id="1150368"/>
    <lineage>
        <taxon>Bacteria</taxon>
        <taxon>Pseudomonadati</taxon>
        <taxon>Bacteroidota</taxon>
        <taxon>Flavobacteriia</taxon>
        <taxon>Flavobacteriales</taxon>
        <taxon>Flavobacteriaceae</taxon>
        <taxon>Sinomicrobium</taxon>
    </lineage>
</organism>
<evidence type="ECO:0000256" key="1">
    <source>
        <dbReference type="SAM" id="Phobius"/>
    </source>
</evidence>
<keyword evidence="1" id="KW-1133">Transmembrane helix</keyword>
<dbReference type="AlphaFoldDB" id="A0A1K1RPV8"/>
<feature type="transmembrane region" description="Helical" evidence="1">
    <location>
        <begin position="118"/>
        <end position="137"/>
    </location>
</feature>
<sequence length="216" mass="23233">MRVNTLQVAKTAAIGFMGILVLHHFINPDINPGWQPISMYALGKLGWLMNMGFILCGVSFSALGVFVYRHIKTPGGRIGRIFMGIAAIGNFLAGIFNADPMDTLPEQMTGSGSIHAGAAGLLGFFILATLFICVQFLKQQHLRPFKMGVVITTAVVLIAEIIMMVIMGIYLSGTDGILTPETPVGGIGRVVILACLVWVLVTVAALEKARLRTNFN</sequence>
<dbReference type="InterPro" id="IPR009339">
    <property type="entry name" value="DUF998"/>
</dbReference>
<evidence type="ECO:0000313" key="3">
    <source>
        <dbReference type="Proteomes" id="UP000182248"/>
    </source>
</evidence>
<proteinExistence type="predicted"/>
<feature type="transmembrane region" description="Helical" evidence="1">
    <location>
        <begin position="149"/>
        <end position="171"/>
    </location>
</feature>
<feature type="transmembrane region" description="Helical" evidence="1">
    <location>
        <begin position="7"/>
        <end position="26"/>
    </location>
</feature>
<feature type="transmembrane region" description="Helical" evidence="1">
    <location>
        <begin position="186"/>
        <end position="206"/>
    </location>
</feature>
<evidence type="ECO:0008006" key="4">
    <source>
        <dbReference type="Google" id="ProtNLM"/>
    </source>
</evidence>
<dbReference type="Proteomes" id="UP000182248">
    <property type="component" value="Unassembled WGS sequence"/>
</dbReference>
<reference evidence="2 3" key="1">
    <citation type="submission" date="2016-11" db="EMBL/GenBank/DDBJ databases">
        <authorList>
            <person name="Jaros S."/>
            <person name="Januszkiewicz K."/>
            <person name="Wedrychowicz H."/>
        </authorList>
    </citation>
    <scope>NUCLEOTIDE SEQUENCE [LARGE SCALE GENOMIC DNA]</scope>
    <source>
        <strain evidence="2 3">CGMCC 1.12145</strain>
    </source>
</reference>
<keyword evidence="1" id="KW-0812">Transmembrane</keyword>
<gene>
    <name evidence="2" type="ORF">SAMN02927921_03857</name>
</gene>
<protein>
    <recommendedName>
        <fullName evidence="4">DUF998 domain-containing protein</fullName>
    </recommendedName>
</protein>